<dbReference type="OrthoDB" id="5106486at2759"/>
<organism evidence="3 4">
    <name type="scientific">Hydnum rufescens UP504</name>
    <dbReference type="NCBI Taxonomy" id="1448309"/>
    <lineage>
        <taxon>Eukaryota</taxon>
        <taxon>Fungi</taxon>
        <taxon>Dikarya</taxon>
        <taxon>Basidiomycota</taxon>
        <taxon>Agaricomycotina</taxon>
        <taxon>Agaricomycetes</taxon>
        <taxon>Cantharellales</taxon>
        <taxon>Hydnaceae</taxon>
        <taxon>Hydnum</taxon>
    </lineage>
</organism>
<evidence type="ECO:0000313" key="4">
    <source>
        <dbReference type="Proteomes" id="UP000886523"/>
    </source>
</evidence>
<comment type="caution">
    <text evidence="3">The sequence shown here is derived from an EMBL/GenBank/DDBJ whole genome shotgun (WGS) entry which is preliminary data.</text>
</comment>
<dbReference type="InterPro" id="IPR056884">
    <property type="entry name" value="NPHP3-like_N"/>
</dbReference>
<accession>A0A9P6AG81</accession>
<dbReference type="Gene3D" id="3.40.50.300">
    <property type="entry name" value="P-loop containing nucleotide triphosphate hydrolases"/>
    <property type="match status" value="1"/>
</dbReference>
<dbReference type="SUPFAM" id="SSF52540">
    <property type="entry name" value="P-loop containing nucleoside triphosphate hydrolases"/>
    <property type="match status" value="1"/>
</dbReference>
<feature type="non-terminal residue" evidence="3">
    <location>
        <position position="139"/>
    </location>
</feature>
<gene>
    <name evidence="3" type="ORF">BS47DRAFT_1283520</name>
</gene>
<evidence type="ECO:0000256" key="1">
    <source>
        <dbReference type="ARBA" id="ARBA00022737"/>
    </source>
</evidence>
<dbReference type="EMBL" id="MU129171">
    <property type="protein sequence ID" value="KAF9505138.1"/>
    <property type="molecule type" value="Genomic_DNA"/>
</dbReference>
<evidence type="ECO:0000313" key="3">
    <source>
        <dbReference type="EMBL" id="KAF9505138.1"/>
    </source>
</evidence>
<keyword evidence="1" id="KW-0677">Repeat</keyword>
<protein>
    <recommendedName>
        <fullName evidence="2">Nephrocystin 3-like N-terminal domain-containing protein</fullName>
    </recommendedName>
</protein>
<keyword evidence="4" id="KW-1185">Reference proteome</keyword>
<reference evidence="3" key="1">
    <citation type="journal article" date="2020" name="Nat. Commun.">
        <title>Large-scale genome sequencing of mycorrhizal fungi provides insights into the early evolution of symbiotic traits.</title>
        <authorList>
            <person name="Miyauchi S."/>
            <person name="Kiss E."/>
            <person name="Kuo A."/>
            <person name="Drula E."/>
            <person name="Kohler A."/>
            <person name="Sanchez-Garcia M."/>
            <person name="Morin E."/>
            <person name="Andreopoulos B."/>
            <person name="Barry K.W."/>
            <person name="Bonito G."/>
            <person name="Buee M."/>
            <person name="Carver A."/>
            <person name="Chen C."/>
            <person name="Cichocki N."/>
            <person name="Clum A."/>
            <person name="Culley D."/>
            <person name="Crous P.W."/>
            <person name="Fauchery L."/>
            <person name="Girlanda M."/>
            <person name="Hayes R.D."/>
            <person name="Keri Z."/>
            <person name="LaButti K."/>
            <person name="Lipzen A."/>
            <person name="Lombard V."/>
            <person name="Magnuson J."/>
            <person name="Maillard F."/>
            <person name="Murat C."/>
            <person name="Nolan M."/>
            <person name="Ohm R.A."/>
            <person name="Pangilinan J."/>
            <person name="Pereira M.F."/>
            <person name="Perotto S."/>
            <person name="Peter M."/>
            <person name="Pfister S."/>
            <person name="Riley R."/>
            <person name="Sitrit Y."/>
            <person name="Stielow J.B."/>
            <person name="Szollosi G."/>
            <person name="Zifcakova L."/>
            <person name="Stursova M."/>
            <person name="Spatafora J.W."/>
            <person name="Tedersoo L."/>
            <person name="Vaario L.M."/>
            <person name="Yamada A."/>
            <person name="Yan M."/>
            <person name="Wang P."/>
            <person name="Xu J."/>
            <person name="Bruns T."/>
            <person name="Baldrian P."/>
            <person name="Vilgalys R."/>
            <person name="Dunand C."/>
            <person name="Henrissat B."/>
            <person name="Grigoriev I.V."/>
            <person name="Hibbett D."/>
            <person name="Nagy L.G."/>
            <person name="Martin F.M."/>
        </authorList>
    </citation>
    <scope>NUCLEOTIDE SEQUENCE</scope>
    <source>
        <strain evidence="3">UP504</strain>
    </source>
</reference>
<dbReference type="AlphaFoldDB" id="A0A9P6AG81"/>
<feature type="non-terminal residue" evidence="3">
    <location>
        <position position="1"/>
    </location>
</feature>
<proteinExistence type="predicted"/>
<feature type="domain" description="Nephrocystin 3-like N-terminal" evidence="2">
    <location>
        <begin position="29"/>
        <end position="131"/>
    </location>
</feature>
<evidence type="ECO:0000259" key="2">
    <source>
        <dbReference type="Pfam" id="PF24883"/>
    </source>
</evidence>
<dbReference type="Pfam" id="PF24883">
    <property type="entry name" value="NPHP3_N"/>
    <property type="match status" value="1"/>
</dbReference>
<sequence length="139" mass="15193">ANSVAYDSGREDATSSCLEGTRVSILTEIMSWFKSMENGTLPVYWLVGLAGIGKSMIVKMVAKQAEENGMLGASFFFSQSDAPLCDLNLVFPTLAFQLAQSDNEFTNIIREAIQQDVMLGHKKPLAQFEGLILKPLGQL</sequence>
<dbReference type="InterPro" id="IPR027417">
    <property type="entry name" value="P-loop_NTPase"/>
</dbReference>
<dbReference type="Proteomes" id="UP000886523">
    <property type="component" value="Unassembled WGS sequence"/>
</dbReference>
<name>A0A9P6AG81_9AGAM</name>